<dbReference type="PROSITE" id="PS50005">
    <property type="entry name" value="TPR"/>
    <property type="match status" value="5"/>
</dbReference>
<feature type="repeat" description="TPR" evidence="3">
    <location>
        <begin position="102"/>
        <end position="135"/>
    </location>
</feature>
<dbReference type="InterPro" id="IPR024983">
    <property type="entry name" value="CHAT_dom"/>
</dbReference>
<feature type="signal peptide" evidence="4">
    <location>
        <begin position="1"/>
        <end position="19"/>
    </location>
</feature>
<keyword evidence="4" id="KW-0732">Signal</keyword>
<dbReference type="RefSeq" id="WP_101359472.1">
    <property type="nucleotide sequence ID" value="NZ_NKXO01000039.1"/>
</dbReference>
<name>A0A2N3I9L0_9BACT</name>
<keyword evidence="7" id="KW-1185">Reference proteome</keyword>
<evidence type="ECO:0000256" key="4">
    <source>
        <dbReference type="SAM" id="SignalP"/>
    </source>
</evidence>
<dbReference type="PANTHER" id="PTHR45641">
    <property type="entry name" value="TETRATRICOPEPTIDE REPEAT PROTEIN (AFU_ORTHOLOGUE AFUA_6G03870)"/>
    <property type="match status" value="1"/>
</dbReference>
<proteinExistence type="predicted"/>
<dbReference type="OrthoDB" id="9771112at2"/>
<feature type="domain" description="CHAT" evidence="5">
    <location>
        <begin position="770"/>
        <end position="1093"/>
    </location>
</feature>
<evidence type="ECO:0000256" key="3">
    <source>
        <dbReference type="PROSITE-ProRule" id="PRU00339"/>
    </source>
</evidence>
<dbReference type="Proteomes" id="UP000233387">
    <property type="component" value="Unassembled WGS sequence"/>
</dbReference>
<comment type="caution">
    <text evidence="6">The sequence shown here is derived from an EMBL/GenBank/DDBJ whole genome shotgun (WGS) entry which is preliminary data.</text>
</comment>
<dbReference type="PANTHER" id="PTHR45641:SF19">
    <property type="entry name" value="NEPHROCYSTIN-3"/>
    <property type="match status" value="1"/>
</dbReference>
<evidence type="ECO:0000256" key="2">
    <source>
        <dbReference type="ARBA" id="ARBA00022803"/>
    </source>
</evidence>
<dbReference type="SUPFAM" id="SSF48452">
    <property type="entry name" value="TPR-like"/>
    <property type="match status" value="1"/>
</dbReference>
<organism evidence="6 7">
    <name type="scientific">Raineya orbicola</name>
    <dbReference type="NCBI Taxonomy" id="2016530"/>
    <lineage>
        <taxon>Bacteria</taxon>
        <taxon>Pseudomonadati</taxon>
        <taxon>Bacteroidota</taxon>
        <taxon>Cytophagia</taxon>
        <taxon>Cytophagales</taxon>
        <taxon>Raineyaceae</taxon>
        <taxon>Raineya</taxon>
    </lineage>
</organism>
<dbReference type="InterPro" id="IPR011990">
    <property type="entry name" value="TPR-like_helical_dom_sf"/>
</dbReference>
<accession>A0A2N3I9L0</accession>
<evidence type="ECO:0000259" key="5">
    <source>
        <dbReference type="Pfam" id="PF12770"/>
    </source>
</evidence>
<evidence type="ECO:0000313" key="6">
    <source>
        <dbReference type="EMBL" id="PKQ67044.1"/>
    </source>
</evidence>
<feature type="repeat" description="TPR" evidence="3">
    <location>
        <begin position="437"/>
        <end position="470"/>
    </location>
</feature>
<dbReference type="Pfam" id="PF12770">
    <property type="entry name" value="CHAT"/>
    <property type="match status" value="1"/>
</dbReference>
<keyword evidence="1" id="KW-0677">Repeat</keyword>
<feature type="repeat" description="TPR" evidence="3">
    <location>
        <begin position="312"/>
        <end position="345"/>
    </location>
</feature>
<dbReference type="AlphaFoldDB" id="A0A2N3I9L0"/>
<gene>
    <name evidence="6" type="ORF">Rain11_2207</name>
</gene>
<evidence type="ECO:0000313" key="7">
    <source>
        <dbReference type="Proteomes" id="UP000233387"/>
    </source>
</evidence>
<feature type="repeat" description="TPR" evidence="3">
    <location>
        <begin position="479"/>
        <end position="512"/>
    </location>
</feature>
<dbReference type="SMART" id="SM00028">
    <property type="entry name" value="TPR"/>
    <property type="match status" value="13"/>
</dbReference>
<dbReference type="Pfam" id="PF13424">
    <property type="entry name" value="TPR_12"/>
    <property type="match status" value="6"/>
</dbReference>
<dbReference type="EMBL" id="NKXO01000039">
    <property type="protein sequence ID" value="PKQ67044.1"/>
    <property type="molecule type" value="Genomic_DNA"/>
</dbReference>
<dbReference type="Gene3D" id="1.25.40.10">
    <property type="entry name" value="Tetratricopeptide repeat domain"/>
    <property type="match status" value="4"/>
</dbReference>
<feature type="chain" id="PRO_5014736144" evidence="4">
    <location>
        <begin position="20"/>
        <end position="1095"/>
    </location>
</feature>
<evidence type="ECO:0000256" key="1">
    <source>
        <dbReference type="ARBA" id="ARBA00022737"/>
    </source>
</evidence>
<sequence length="1095" mass="126026">MKHLFTLLLFCLLSNIGFAQKWQELNDQGRQLRKEKKYNEAIAAFEKALAKLDSKSKNYAIVMNNLALTYDDMQNFAKAEECYKKAADIYKATVGEKNENYITTIENLGYLYQQQGKFALAEEYYSQALALNKEVLGTKDPRYAEALESLAKLAEKAGKRERAEALYIEHLKLQKDNLGEKDPTYASAMENLAKFYQNEGKFTLAEDYFKDVIKIRKRNKQEQSPEYANTLNNLAILYKVSGRPALAETTYEEALTIYKATLGEKSNAYATIVKNLADLYFMQAKYAKAEEYYKISRNIIRENVGDKHPDYALALKDLGKIYYIRSEYAEAEKVFSQAIDILKVRGKNNREYASLINDLANIYRMQGLLEKAEPLLAESIQISKEIYGNKHPDYARSLYNLALLYARKDGQSERVEKMYQETLAACRDNPADAQLYSSVLNALANIYNNRGDFEKAEPLYQEGLKIARKNLGKKHPAYARSLNNLAVMYRQKAKFEKAIELFNEVAQIRKETLGEKHLEYGRTLRNIAELYYVQKQYDKAEPYYTEANHIFLDQIRKNFATLSEKEKEVFFKYFQQSFVMFHSFMLLRKDANPDLIEEAYNNQLAIKGIMLSEQNRLRSIILKGKDQELTKLYQKWQAKKDSLAQIYMKNNETDSVRINTEPLEKEIEEIEKQLSLKSALFAQTQHRNFTTFKDVQNALGLDEVAVEIVRFHKFEYRFTDSVYYVAFVASKNHSKPQLAFLWRTTPKTEQEELAFYRNSIRTRKEDLASYNLFWKPIEQKIREINPNAKKVYLACDGVYYAINPNTLLNPETKKYLIDERPVQIVISTRDVAKLKNTTQHLALKNALLLGYPDYEADEADGISAPVDTLKLAELDDITRYRSTIVSLPGTRKEVDAIEKLLKTKNIEVQKLIEKKANEKSIKEAQSPTILHIATHGYFLEDVEEDLNEAKTSESKAKNMNPLIRSGLLLAGVQKTLRKERKPNEDGMLTAFEAQTIDLGETDLVVLSACETGAGEVKNTEGIFGLQRAFQVAGANAVVTSLWKVDDAATEFLMTNFYNSWIKGANKYDALHNAMKETRKKFPQPYYWGAFVMVNN</sequence>
<protein>
    <submittedName>
        <fullName evidence="6">CHAT domain</fullName>
    </submittedName>
</protein>
<dbReference type="PRINTS" id="PR00381">
    <property type="entry name" value="KINESINLIGHT"/>
</dbReference>
<dbReference type="SUPFAM" id="SSF81901">
    <property type="entry name" value="HCP-like"/>
    <property type="match status" value="1"/>
</dbReference>
<dbReference type="InterPro" id="IPR019734">
    <property type="entry name" value="TPR_rpt"/>
</dbReference>
<reference evidence="6 7" key="1">
    <citation type="submission" date="2017-06" db="EMBL/GenBank/DDBJ databases">
        <title>Raineya orbicola gen. nov., sp. nov. a slightly thermophilic bacterium of the phylum Bacteroidetes and the description of Raineyaceae fam. nov.</title>
        <authorList>
            <person name="Albuquerque L."/>
            <person name="Polonia A.R.M."/>
            <person name="Barroso C."/>
            <person name="Froufe H.J.C."/>
            <person name="Lage O."/>
            <person name="Lobo-Da-Cunha A."/>
            <person name="Egas C."/>
            <person name="Da Costa M.S."/>
        </authorList>
    </citation>
    <scope>NUCLEOTIDE SEQUENCE [LARGE SCALE GENOMIC DNA]</scope>
    <source>
        <strain evidence="6 7">SPSPC-11</strain>
    </source>
</reference>
<keyword evidence="2 3" id="KW-0802">TPR repeat</keyword>
<feature type="repeat" description="TPR" evidence="3">
    <location>
        <begin position="186"/>
        <end position="219"/>
    </location>
</feature>